<dbReference type="HOGENOM" id="CLU_037456_0_0_1"/>
<keyword evidence="3" id="KW-1185">Reference proteome</keyword>
<evidence type="ECO:0000256" key="1">
    <source>
        <dbReference type="SAM" id="Coils"/>
    </source>
</evidence>
<name>A0A0C9TYC7_SPHS4</name>
<dbReference type="EMBL" id="KN837188">
    <property type="protein sequence ID" value="KIJ35473.1"/>
    <property type="molecule type" value="Genomic_DNA"/>
</dbReference>
<dbReference type="Proteomes" id="UP000054279">
    <property type="component" value="Unassembled WGS sequence"/>
</dbReference>
<gene>
    <name evidence="2" type="ORF">M422DRAFT_262248</name>
</gene>
<evidence type="ECO:0000313" key="3">
    <source>
        <dbReference type="Proteomes" id="UP000054279"/>
    </source>
</evidence>
<feature type="coiled-coil region" evidence="1">
    <location>
        <begin position="59"/>
        <end position="114"/>
    </location>
</feature>
<protein>
    <submittedName>
        <fullName evidence="2">Uncharacterized protein</fullName>
    </submittedName>
</protein>
<proteinExistence type="predicted"/>
<dbReference type="AlphaFoldDB" id="A0A0C9TYC7"/>
<keyword evidence="1" id="KW-0175">Coiled coil</keyword>
<organism evidence="2 3">
    <name type="scientific">Sphaerobolus stellatus (strain SS14)</name>
    <dbReference type="NCBI Taxonomy" id="990650"/>
    <lineage>
        <taxon>Eukaryota</taxon>
        <taxon>Fungi</taxon>
        <taxon>Dikarya</taxon>
        <taxon>Basidiomycota</taxon>
        <taxon>Agaricomycotina</taxon>
        <taxon>Agaricomycetes</taxon>
        <taxon>Phallomycetidae</taxon>
        <taxon>Geastrales</taxon>
        <taxon>Sphaerobolaceae</taxon>
        <taxon>Sphaerobolus</taxon>
    </lineage>
</organism>
<evidence type="ECO:0000313" key="2">
    <source>
        <dbReference type="EMBL" id="KIJ35473.1"/>
    </source>
</evidence>
<accession>A0A0C9TYC7</accession>
<reference evidence="2 3" key="1">
    <citation type="submission" date="2014-06" db="EMBL/GenBank/DDBJ databases">
        <title>Evolutionary Origins and Diversification of the Mycorrhizal Mutualists.</title>
        <authorList>
            <consortium name="DOE Joint Genome Institute"/>
            <consortium name="Mycorrhizal Genomics Consortium"/>
            <person name="Kohler A."/>
            <person name="Kuo A."/>
            <person name="Nagy L.G."/>
            <person name="Floudas D."/>
            <person name="Copeland A."/>
            <person name="Barry K.W."/>
            <person name="Cichocki N."/>
            <person name="Veneault-Fourrey C."/>
            <person name="LaButti K."/>
            <person name="Lindquist E.A."/>
            <person name="Lipzen A."/>
            <person name="Lundell T."/>
            <person name="Morin E."/>
            <person name="Murat C."/>
            <person name="Riley R."/>
            <person name="Ohm R."/>
            <person name="Sun H."/>
            <person name="Tunlid A."/>
            <person name="Henrissat B."/>
            <person name="Grigoriev I.V."/>
            <person name="Hibbett D.S."/>
            <person name="Martin F."/>
        </authorList>
    </citation>
    <scope>NUCLEOTIDE SEQUENCE [LARGE SCALE GENOMIC DNA]</scope>
    <source>
        <strain evidence="2 3">SS14</strain>
    </source>
</reference>
<sequence length="404" mass="46031">MDNEPNAHMQVDLSTTTLSAIQAFKIVPSTEWDISHAVAEAWPELARYQDNYYHLLEDYKVLKETVRSAEKKAEESRAKMTELYDKLDSQQVTIQNLGDQVQSLEKQCHETKDNSTELPPSEQLILENKHLKKELEYYVGRACYALYIKDSHWDDDDDLAGLPTLPEEIPQDIPLHPPTRLACPVSKTIQNDSKVVYPPTSITGVLPKPLGKVRAEQWDQSALRGASEWVMESDVHDSEMCRLYIKGKAMQPHEQSLDHTAAMFHINKYVRSLPSLPKNLVACHDNPDWMTAVIQSFNVNPSGIPRNLQLEGLHVNVDNADMWYWLNLVKPKYCGAEAENLLQSIFFTVGRWDQLVAGQWKRNDSLFLCSPGPARYTIHHSQKFNRGTFTYWLGCNAGVIPNLA</sequence>